<dbReference type="PANTHER" id="PTHR33112">
    <property type="entry name" value="DOMAIN PROTEIN, PUTATIVE-RELATED"/>
    <property type="match status" value="1"/>
</dbReference>
<comment type="caution">
    <text evidence="1">The sequence shown here is derived from an EMBL/GenBank/DDBJ whole genome shotgun (WGS) entry which is preliminary data.</text>
</comment>
<dbReference type="GeneID" id="62231842"/>
<organism evidence="1 2">
    <name type="scientific">Botrytis deweyae</name>
    <dbReference type="NCBI Taxonomy" id="2478750"/>
    <lineage>
        <taxon>Eukaryota</taxon>
        <taxon>Fungi</taxon>
        <taxon>Dikarya</taxon>
        <taxon>Ascomycota</taxon>
        <taxon>Pezizomycotina</taxon>
        <taxon>Leotiomycetes</taxon>
        <taxon>Helotiales</taxon>
        <taxon>Sclerotiniaceae</taxon>
        <taxon>Botrytis</taxon>
    </lineage>
</organism>
<dbReference type="RefSeq" id="XP_038811339.1">
    <property type="nucleotide sequence ID" value="XM_038952689.1"/>
</dbReference>
<accession>A0ABQ7IQ62</accession>
<gene>
    <name evidence="1" type="ORF">EAE98_005068</name>
</gene>
<name>A0ABQ7IQ62_9HELO</name>
<dbReference type="EMBL" id="RCSX01000009">
    <property type="protein sequence ID" value="KAF7930668.1"/>
    <property type="molecule type" value="Genomic_DNA"/>
</dbReference>
<reference evidence="1 2" key="1">
    <citation type="journal article" date="2020" name="Genome Biol. Evol.">
        <title>Comparative genomics of Sclerotiniaceae.</title>
        <authorList>
            <person name="Valero Jimenez C.A."/>
            <person name="Steentjes M."/>
            <person name="Scholten O.E."/>
            <person name="Van Kan J.A.L."/>
        </authorList>
    </citation>
    <scope>NUCLEOTIDE SEQUENCE [LARGE SCALE GENOMIC DNA]</scope>
    <source>
        <strain evidence="1 2">B1</strain>
    </source>
</reference>
<sequence length="408" mass="45982">MADIYSGSLLNIVAAHGRDSQTGLFNTRLAQLHAEYPGSGVQETIPPFEELKILDKTGLAHKLEGSGPFFTRPSLSTTHDRHSLFHGNGKSMAPLNTRGWVYQERILSPRTVSFYATELVWECRIERWCECTKISELPQHNSTRVITADGARIRSLLYKDNEQQPNKILDDWYSNIENYAVLQLTKEEDRLPALSGIASRTFEALNQLSKSISSQGFEDSHDPQYVAGLWKIHKIDGSLSSRGFLCTNMVMGVSHQRADDSFTIEDISCMVEGVNPYGAISSGKLRVRGKLMLAGDIRDFYTEDHILKLNLGEAVSNFSTNHYYEEGDLDVDGWQPEYGHGETYMLQVSHQKEIGWEPRGIALILQRVEEQPRSIGGDIKFRRSGLTQLHSRLDPFESVKETTSITII</sequence>
<dbReference type="PANTHER" id="PTHR33112:SF9">
    <property type="entry name" value="HETEROKARYON INCOMPATIBILITY DOMAIN-CONTAINING PROTEIN"/>
    <property type="match status" value="1"/>
</dbReference>
<proteinExistence type="predicted"/>
<evidence type="ECO:0000313" key="2">
    <source>
        <dbReference type="Proteomes" id="UP000783213"/>
    </source>
</evidence>
<keyword evidence="2" id="KW-1185">Reference proteome</keyword>
<protein>
    <submittedName>
        <fullName evidence="1">Uncharacterized protein</fullName>
    </submittedName>
</protein>
<dbReference type="Proteomes" id="UP000783213">
    <property type="component" value="Unassembled WGS sequence"/>
</dbReference>
<evidence type="ECO:0000313" key="1">
    <source>
        <dbReference type="EMBL" id="KAF7930668.1"/>
    </source>
</evidence>